<evidence type="ECO:0000256" key="10">
    <source>
        <dbReference type="PIRNR" id="PIRNR003097"/>
    </source>
</evidence>
<dbReference type="PANTHER" id="PTHR47755:SF1">
    <property type="entry name" value="CELL DIVISION PROTEIN FTSX"/>
    <property type="match status" value="1"/>
</dbReference>
<dbReference type="GO" id="GO:0051301">
    <property type="term" value="P:cell division"/>
    <property type="evidence" value="ECO:0007669"/>
    <property type="project" value="UniProtKB-KW"/>
</dbReference>
<evidence type="ECO:0000256" key="11">
    <source>
        <dbReference type="SAM" id="Phobius"/>
    </source>
</evidence>
<dbReference type="Gene3D" id="3.30.70.3040">
    <property type="match status" value="1"/>
</dbReference>
<evidence type="ECO:0000256" key="3">
    <source>
        <dbReference type="ARBA" id="ARBA00021907"/>
    </source>
</evidence>
<evidence type="ECO:0000256" key="1">
    <source>
        <dbReference type="ARBA" id="ARBA00004651"/>
    </source>
</evidence>
<dbReference type="InterPro" id="IPR003838">
    <property type="entry name" value="ABC3_permease_C"/>
</dbReference>
<keyword evidence="7 11" id="KW-1133">Transmembrane helix</keyword>
<dbReference type="PANTHER" id="PTHR47755">
    <property type="entry name" value="CELL DIVISION PROTEIN FTSX"/>
    <property type="match status" value="1"/>
</dbReference>
<dbReference type="AlphaFoldDB" id="A0A2H0XAA5"/>
<feature type="transmembrane region" description="Helical" evidence="11">
    <location>
        <begin position="219"/>
        <end position="240"/>
    </location>
</feature>
<evidence type="ECO:0000256" key="4">
    <source>
        <dbReference type="ARBA" id="ARBA00022475"/>
    </source>
</evidence>
<comment type="caution">
    <text evidence="14">The sequence shown here is derived from an EMBL/GenBank/DDBJ whole genome shotgun (WGS) entry which is preliminary data.</text>
</comment>
<feature type="domain" description="FtsX extracellular" evidence="13">
    <location>
        <begin position="55"/>
        <end position="146"/>
    </location>
</feature>
<feature type="transmembrane region" description="Helical" evidence="11">
    <location>
        <begin position="20"/>
        <end position="41"/>
    </location>
</feature>
<keyword evidence="9 10" id="KW-0131">Cell cycle</keyword>
<keyword evidence="8 10" id="KW-0472">Membrane</keyword>
<sequence length="294" mass="32674">MKAHLKTTIQQIRRTPYLSLSVVLVIAFTFFLTSIFSAILFSSSKILNYLESKAQITAFFQVDFPEDQILSIKQSLLKSDQISEVAYVSKEDAFKIYTGEHQEEPELLESITAEVFPASLEIRAKDLSYLPEVVSQLKGKEGVEDVIYYKDIIDRFRVVSRAIRFTGLGLVLSMCLISLLVIMLTIGLSIRVRSDELEIMQLVGASDSYIVLPHVFQGAIYGAIASIVSFVAFLLLLPFLTPLVKPLVADVPSLKFGFSFLSILFVAQLLSASFLGAFGSFLSAIKFVRRSNAS</sequence>
<evidence type="ECO:0000256" key="7">
    <source>
        <dbReference type="ARBA" id="ARBA00022989"/>
    </source>
</evidence>
<accession>A0A2H0XAA5</accession>
<keyword evidence="5 10" id="KW-0132">Cell division</keyword>
<evidence type="ECO:0000256" key="6">
    <source>
        <dbReference type="ARBA" id="ARBA00022692"/>
    </source>
</evidence>
<comment type="subcellular location">
    <subcellularLocation>
        <location evidence="1">Cell membrane</location>
        <topology evidence="1">Multi-pass membrane protein</topology>
    </subcellularLocation>
</comment>
<name>A0A2H0XAA5_UNCKA</name>
<protein>
    <recommendedName>
        <fullName evidence="3 10">Cell division protein FtsX</fullName>
    </recommendedName>
</protein>
<evidence type="ECO:0000313" key="15">
    <source>
        <dbReference type="Proteomes" id="UP000231098"/>
    </source>
</evidence>
<comment type="similarity">
    <text evidence="2 10">Belongs to the ABC-4 integral membrane protein family. FtsX subfamily.</text>
</comment>
<evidence type="ECO:0000256" key="8">
    <source>
        <dbReference type="ARBA" id="ARBA00023136"/>
    </source>
</evidence>
<evidence type="ECO:0000256" key="5">
    <source>
        <dbReference type="ARBA" id="ARBA00022618"/>
    </source>
</evidence>
<evidence type="ECO:0000259" key="13">
    <source>
        <dbReference type="Pfam" id="PF18075"/>
    </source>
</evidence>
<reference evidence="15" key="1">
    <citation type="submission" date="2017-09" db="EMBL/GenBank/DDBJ databases">
        <title>Depth-based differentiation of microbial function through sediment-hosted aquifers and enrichment of novel symbionts in the deep terrestrial subsurface.</title>
        <authorList>
            <person name="Probst A.J."/>
            <person name="Ladd B."/>
            <person name="Jarett J.K."/>
            <person name="Geller-Mcgrath D.E."/>
            <person name="Sieber C.M.K."/>
            <person name="Emerson J.B."/>
            <person name="Anantharaman K."/>
            <person name="Thomas B.C."/>
            <person name="Malmstrom R."/>
            <person name="Stieglmeier M."/>
            <person name="Klingl A."/>
            <person name="Woyke T."/>
            <person name="Ryan C.M."/>
            <person name="Banfield J.F."/>
        </authorList>
    </citation>
    <scope>NUCLEOTIDE SEQUENCE [LARGE SCALE GENOMIC DNA]</scope>
</reference>
<organism evidence="14 15">
    <name type="scientific">candidate division WWE3 bacterium CG08_land_8_20_14_0_20_41_15</name>
    <dbReference type="NCBI Taxonomy" id="1975086"/>
    <lineage>
        <taxon>Bacteria</taxon>
        <taxon>Katanobacteria</taxon>
    </lineage>
</organism>
<dbReference type="Pfam" id="PF18075">
    <property type="entry name" value="FtsX_ECD"/>
    <property type="match status" value="1"/>
</dbReference>
<dbReference type="InterPro" id="IPR040690">
    <property type="entry name" value="FtsX_ECD"/>
</dbReference>
<feature type="transmembrane region" description="Helical" evidence="11">
    <location>
        <begin position="165"/>
        <end position="190"/>
    </location>
</feature>
<dbReference type="Proteomes" id="UP000231098">
    <property type="component" value="Unassembled WGS sequence"/>
</dbReference>
<keyword evidence="6 11" id="KW-0812">Transmembrane</keyword>
<evidence type="ECO:0000256" key="9">
    <source>
        <dbReference type="ARBA" id="ARBA00023306"/>
    </source>
</evidence>
<proteinExistence type="inferred from homology"/>
<dbReference type="PIRSF" id="PIRSF003097">
    <property type="entry name" value="FtsX"/>
    <property type="match status" value="1"/>
</dbReference>
<feature type="domain" description="ABC3 transporter permease C-terminal" evidence="12">
    <location>
        <begin position="171"/>
        <end position="289"/>
    </location>
</feature>
<gene>
    <name evidence="14" type="ORF">COT51_01060</name>
</gene>
<keyword evidence="4 10" id="KW-1003">Cell membrane</keyword>
<dbReference type="InterPro" id="IPR004513">
    <property type="entry name" value="FtsX"/>
</dbReference>
<dbReference type="Pfam" id="PF02687">
    <property type="entry name" value="FtsX"/>
    <property type="match status" value="1"/>
</dbReference>
<dbReference type="EMBL" id="PEYV01000019">
    <property type="protein sequence ID" value="PIS21775.1"/>
    <property type="molecule type" value="Genomic_DNA"/>
</dbReference>
<feature type="transmembrane region" description="Helical" evidence="11">
    <location>
        <begin position="260"/>
        <end position="285"/>
    </location>
</feature>
<evidence type="ECO:0000256" key="2">
    <source>
        <dbReference type="ARBA" id="ARBA00007379"/>
    </source>
</evidence>
<evidence type="ECO:0000313" key="14">
    <source>
        <dbReference type="EMBL" id="PIS21775.1"/>
    </source>
</evidence>
<evidence type="ECO:0000259" key="12">
    <source>
        <dbReference type="Pfam" id="PF02687"/>
    </source>
</evidence>
<dbReference type="GO" id="GO:0005886">
    <property type="term" value="C:plasma membrane"/>
    <property type="evidence" value="ECO:0007669"/>
    <property type="project" value="UniProtKB-SubCell"/>
</dbReference>